<feature type="region of interest" description="Disordered" evidence="2">
    <location>
        <begin position="55"/>
        <end position="111"/>
    </location>
</feature>
<feature type="region of interest" description="Disordered" evidence="2">
    <location>
        <begin position="2472"/>
        <end position="2508"/>
    </location>
</feature>
<protein>
    <submittedName>
        <fullName evidence="6">Uncharacterized protein</fullName>
    </submittedName>
</protein>
<dbReference type="InterPro" id="IPR031325">
    <property type="entry name" value="RHS_repeat"/>
</dbReference>
<name>A0ABV0ENP5_9ENTE</name>
<dbReference type="RefSeq" id="WP_242704625.1">
    <property type="nucleotide sequence ID" value="NZ_JAFREL020000001.1"/>
</dbReference>
<dbReference type="PANTHER" id="PTHR32305:SF15">
    <property type="entry name" value="PROTEIN RHSA-RELATED"/>
    <property type="match status" value="1"/>
</dbReference>
<dbReference type="EMBL" id="JAFREL020000001">
    <property type="protein sequence ID" value="MEO1769333.1"/>
    <property type="molecule type" value="Genomic_DNA"/>
</dbReference>
<evidence type="ECO:0000313" key="6">
    <source>
        <dbReference type="EMBL" id="MEO1769333.1"/>
    </source>
</evidence>
<dbReference type="InterPro" id="IPR056823">
    <property type="entry name" value="TEN-like_YD-shell"/>
</dbReference>
<evidence type="ECO:0000256" key="3">
    <source>
        <dbReference type="SAM" id="SignalP"/>
    </source>
</evidence>
<dbReference type="Pfam" id="PF25023">
    <property type="entry name" value="TEN_YD-shell"/>
    <property type="match status" value="3"/>
</dbReference>
<dbReference type="NCBIfam" id="TIGR03696">
    <property type="entry name" value="Rhs_assc_core"/>
    <property type="match status" value="1"/>
</dbReference>
<evidence type="ECO:0000256" key="1">
    <source>
        <dbReference type="ARBA" id="ARBA00022737"/>
    </source>
</evidence>
<dbReference type="InterPro" id="IPR006530">
    <property type="entry name" value="YD"/>
</dbReference>
<feature type="chain" id="PRO_5047064407" evidence="3">
    <location>
        <begin position="28"/>
        <end position="3183"/>
    </location>
</feature>
<reference evidence="6 7" key="1">
    <citation type="submission" date="2021-03" db="EMBL/GenBank/DDBJ databases">
        <authorList>
            <person name="Gilmore M.S."/>
            <person name="Schwartzman J."/>
            <person name="Van Tyne D."/>
            <person name="Martin M."/>
            <person name="Earl A.M."/>
            <person name="Manson A.L."/>
            <person name="Straub T."/>
            <person name="Salamzade R."/>
            <person name="Saavedra J."/>
            <person name="Lebreton F."/>
            <person name="Prichula J."/>
            <person name="Schaufler K."/>
            <person name="Gaca A."/>
            <person name="Sgardioli B."/>
            <person name="Wagenaar J."/>
            <person name="Strong T."/>
        </authorList>
    </citation>
    <scope>NUCLEOTIDE SEQUENCE [LARGE SCALE GENOMIC DNA]</scope>
    <source>
        <strain evidence="6 7">665A</strain>
    </source>
</reference>
<proteinExistence type="predicted"/>
<evidence type="ECO:0000259" key="4">
    <source>
        <dbReference type="Pfam" id="PF20148"/>
    </source>
</evidence>
<dbReference type="Pfam" id="PF20148">
    <property type="entry name" value="DUF6531"/>
    <property type="match status" value="1"/>
</dbReference>
<evidence type="ECO:0000313" key="7">
    <source>
        <dbReference type="Proteomes" id="UP000664357"/>
    </source>
</evidence>
<keyword evidence="1" id="KW-0677">Repeat</keyword>
<feature type="compositionally biased region" description="Basic and acidic residues" evidence="2">
    <location>
        <begin position="83"/>
        <end position="111"/>
    </location>
</feature>
<dbReference type="PANTHER" id="PTHR32305">
    <property type="match status" value="1"/>
</dbReference>
<dbReference type="Gene3D" id="2.180.10.10">
    <property type="entry name" value="RHS repeat-associated core"/>
    <property type="match status" value="9"/>
</dbReference>
<reference evidence="6 7" key="2">
    <citation type="submission" date="2024-02" db="EMBL/GenBank/DDBJ databases">
        <title>The Genome Sequence of Enterococcus sp. DIV0159.</title>
        <authorList>
            <person name="Earl A."/>
            <person name="Manson A."/>
            <person name="Gilmore M."/>
            <person name="Sanders J."/>
            <person name="Shea T."/>
            <person name="Howe W."/>
            <person name="Livny J."/>
            <person name="Cuomo C."/>
            <person name="Neafsey D."/>
            <person name="Birren B."/>
        </authorList>
    </citation>
    <scope>NUCLEOTIDE SEQUENCE [LARGE SCALE GENOMIC DNA]</scope>
    <source>
        <strain evidence="6 7">665A</strain>
    </source>
</reference>
<feature type="domain" description="Teneurin-like YD-shell" evidence="5">
    <location>
        <begin position="1864"/>
        <end position="2019"/>
    </location>
</feature>
<dbReference type="InterPro" id="IPR050708">
    <property type="entry name" value="T6SS_VgrG/RHS"/>
</dbReference>
<feature type="domain" description="Teneurin-like YD-shell" evidence="5">
    <location>
        <begin position="1271"/>
        <end position="1418"/>
    </location>
</feature>
<gene>
    <name evidence="6" type="ORF">JZO67_001284</name>
</gene>
<dbReference type="NCBIfam" id="TIGR01643">
    <property type="entry name" value="YD_repeat_2x"/>
    <property type="match status" value="28"/>
</dbReference>
<feature type="compositionally biased region" description="Low complexity" evidence="2">
    <location>
        <begin position="2481"/>
        <end position="2493"/>
    </location>
</feature>
<sequence length="3183" mass="354646">MKKIVGNFVKYVMLVSLLMGSMPISYAEDIKEAVDQSKAENYYKDTIESVQESVIPDAGNSVEVPSTEEVKETGQSSSEQSEEEVKTPPEESTENKAEEPKDYEVRLPEVEEKKNSIEEEALREKYGEPILVDGQEQIYKVDETHFITYISGDVKTYKDDEGTEIPVDLSLITDNQGDETVFKPNGSPVDVVLPSKVDKNQGIQVSKGKDTLELIPKDVTYENATVKENALLYNNVDEADDVQYTITDNGVKEEIILEEWREKHQFTYYFSSDKYSATVENNQVIITRKGKKEVLFVLSAPVMIDNAGETSDEIQLSLKEQKDKYELTIDASEEWLKDTNRAYPVRIDPTVTVPTENLIDTVTSSVHGTYQGRGYGYVGYITQAMTGIWNAKDVGRTRIYTKVNYDFSKIPKEAKIDNASYNLYQYIQYPQTNATFSSYKLTQDFDINALTWDNSVGLSQEPTGENAISSAKHGMHSFDIRDAVNSWVQGTSPNYGIVVQATNENDYGGAFYTTYSTGGPGQVDFTPDKRPSMTINWSIPDPIDANYPLKDTSVALRSMMLTDKSGKLQFKGVFADGLTTPGAIVDFELSDPSKSYHGQSYASYSYKYPDSSPFDIHFEKGTTRYKDKLSNWQTVGPFTHPDFNKVYTIDAESKKDGNSSGKKNSEKFVIYKVTQYDTLPKIAAYYGVPLAQIVYDNRVQDMLLLSNNTLFIRNPKKNADKPYNPPKLSDGTKEDIDSLLMGRGLHCEFGFEPINLNTGNFYLDRTDVSIPSFTSDFEITRSYNSKGADYNSLFGRGWSFAYNEQVTSDEKGNLYYTRTDGSILKFKKEGNKYVAPEGYDLTLSVKDKETKEADFGNGKEKYTVKEYHITDSENQEKIFNYFGLLASQKDEKGNVTKLDYNKNAQLTAITDPTGALYNVSMNEEGYIGSITVPNGSKLTYEYDDNGHLTSFTDSTGVKTRYEYNKEGLMTAWYDGNGTKIIENTYDKEGRVVKQVDGTGAVSTLEYSNGQTLTTDGNGNSTTYHYDKQYRTTGIDYPDGTSVSNTYDAANRLTSETNEAGQTTSYTYDDNGNILTETRFDGAVKQATYDAKNHITSEVDFDGKKTLYTYDGSGNLKAIQINDRPSTAFEVDKQGRVTSTTDSEGNTTSYGYSGAFLNKIVNPLKGTTTIDYNSHGLPVSMTNPLGGVTTLTYDNEGRKTSETTPDGQKTAYTFDGAGQVIAQTDGNGFTSSYTYNAVGNPLTKINGEGGSYSYVYDGVGNRIQMTDAEGNSTTYVYDQRNRLLSETDAASQTLTYQRDALGRLLSDTNEAGNNSTYTYDEVANQIATITDPLNQVTSNTYDASGNIIKTEHPDGTQVIMEYDDLGQVIKSTDEAGVVSTYEYDANGNKLSETVDGRTTSYTYDSLGNVTQVTHPNQEINTYTYDSMGNILSFTDARGKKTSYTYTKGGALETITDARGNKSSISYDGNGNQASVTDAAGYTTSTAYNGHNLPAIVTDGLGNKITYSYNQIEQITSSTDALGNQKTYSYNELGYPTAITDENGNVHKLSYTPTAQTEKIEKPDGTTLTNSYDALDRLVKETHSNGLVTEYDYDASDRVVHVKDNQGLDETYTYNNHGKRLTETNSLGETTTYAYDTQGNLLKVEYADKTSEVFTYDDMGNMLTSTDVEGKLTTYSYDKNGNLKEATDAKGRITSYTYDDINQIVTETNPAGGVITYTYDVLGNVSSITDEKGEKTSYGYDANQNLILYTDAKENTTALKYDPLNHLMEKVSPTGAVQSYSYDNLGNPLTETSGEGNTTSYTYDEMNRLASVTKPTGGVSQYTYDQTGSLLSETDENGHQTTYENDLYGQAMSRTLPTGAKYSYAYDKLGRLSQQTAPKGLSQDYSYDVSGNLIQQEDQSKRTTKYTYDEAGRLLTTTDPADLTTTFDYDEAGNLVEAVSPSGIKTNYSYDVLDRLETVTQPTGRQTAYEYDPVGQLTTRTINGKRKETYKYDPNGNLTETVNPLGQVATNSYDEEDRLIAETDTAGRITTYNYDKDNRLTKVTSSEGAFNEFAYDGNDNLTNVTSGGQRVNSYSYDKADQLIEATTGTGDKASKTSYAYDSVGNVTEITNGNGKVTKYKYDELSNVIEKVNSLGDTTKYTYDVDNRLDSVKQANGKTINYDYNKLDQLLQVNYSEKSEGTVMYTYDAEGRRVSMDDLTGQTNYEYNEEDEITGVRQGDGSLIKYDYDDYGNIEKLTYADGSEVKYNYDELDRLTKVTDSDNKTTTYEYDEAGNMTKIKRKDGTVSTLSYRLDNRVEKIVHQDKKGKTIASYQYAYDADNYVSEETITQDGKTIVQTYEYDSLGQVAQMTVSDKKKKNELASYAYSYDLAGNKLSSTETIDGKEQTTNFTYDDNNRLISMENSEQTIRYEYDKNGNRIKQSGTDEVLDYIYDTENRLLAVKDNQGLLMAALYDGDDNRVFTASRTEDETAYQLFKRKEKDAKNASSSESATSSNTIPNTGGRKSPKTSPNGEENSLFWYGFSENVIQGISSLPETVGNLWMDIFDTVSHAYHQKIAKDRANEEGIVVNPPSLGNLPGEGEVTYSSEVQEVLIPYTTREDSYNYYEVRNYVNDVNQENTQVLQTYDDELKARETYTYGNERLSCMNEQTKEEYQYLTDARGSVTGMTQDGELNSTNSYSVFGMPEEVDDAGNPYGYTGEAQDITGYNYLRARYYDSQTGTFLTQDSYEGEEDNPLSQNGYTYVENNPINYTDPTGHKKNIFQRAWSNVKKKASNAWNSTKKFVSNAWNSTKKFVSNAWNSAKKFVGNAFNGAKNVISKTLTGVQNFLSPAVARNYAAGYSSSFGGYYPTAAGAPISYGHNSYAQQEAFQTSQRQQYVSSAYAKATGNKGIPKTKEGKNLFQNWNDSLRETIEKFCGVSKRYERQKQAKLNPSKMPTTKGEILRDYHWSTNSNMYVHTKTGIPSPEVTSLYNRLIAEESAPKKNSYLEFYTKMLQTGKHPITGKAITEAERTNAKIMTWGIALQPIAGAIALSKLPQANTSSGKKASGAGKTSKEVEIINKNGSPLGEFDEIDLNKGIFYEDKTAKGLDVVNPKTGFPTQTPQQFADKQIYQKTVNRIKNLDIADATRPTVNGSQSIPSLQEIKGIKKFVFRLDGNSGELQSAVNQSIKKLQSEYPDYTFEVIFGGK</sequence>
<evidence type="ECO:0000259" key="5">
    <source>
        <dbReference type="Pfam" id="PF25023"/>
    </source>
</evidence>
<dbReference type="Pfam" id="PF05593">
    <property type="entry name" value="RHS_repeat"/>
    <property type="match status" value="12"/>
</dbReference>
<feature type="domain" description="Teneurin-like YD-shell" evidence="5">
    <location>
        <begin position="2026"/>
        <end position="2103"/>
    </location>
</feature>
<feature type="signal peptide" evidence="3">
    <location>
        <begin position="1"/>
        <end position="27"/>
    </location>
</feature>
<dbReference type="Gene3D" id="2.60.120.970">
    <property type="match status" value="1"/>
</dbReference>
<dbReference type="InterPro" id="IPR045351">
    <property type="entry name" value="DUF6531"/>
</dbReference>
<feature type="domain" description="DUF6531" evidence="4">
    <location>
        <begin position="752"/>
        <end position="826"/>
    </location>
</feature>
<dbReference type="Proteomes" id="UP000664357">
    <property type="component" value="Unassembled WGS sequence"/>
</dbReference>
<dbReference type="Gene3D" id="1.10.287.700">
    <property type="entry name" value="Helix hairpin bin"/>
    <property type="match status" value="1"/>
</dbReference>
<keyword evidence="7" id="KW-1185">Reference proteome</keyword>
<accession>A0ABV0ENP5</accession>
<dbReference type="InterPro" id="IPR022385">
    <property type="entry name" value="Rhs_assc_core"/>
</dbReference>
<evidence type="ECO:0000256" key="2">
    <source>
        <dbReference type="SAM" id="MobiDB-lite"/>
    </source>
</evidence>
<keyword evidence="3" id="KW-0732">Signal</keyword>
<comment type="caution">
    <text evidence="6">The sequence shown here is derived from an EMBL/GenBank/DDBJ whole genome shotgun (WGS) entry which is preliminary data.</text>
</comment>
<dbReference type="SUPFAM" id="SSF63829">
    <property type="entry name" value="Calcium-dependent phosphotriesterase"/>
    <property type="match status" value="1"/>
</dbReference>
<organism evidence="6 7">
    <name type="scientific">Candidatus Enterococcus ferrettii</name>
    <dbReference type="NCBI Taxonomy" id="2815324"/>
    <lineage>
        <taxon>Bacteria</taxon>
        <taxon>Bacillati</taxon>
        <taxon>Bacillota</taxon>
        <taxon>Bacilli</taxon>
        <taxon>Lactobacillales</taxon>
        <taxon>Enterococcaceae</taxon>
        <taxon>Enterococcus</taxon>
    </lineage>
</organism>